<dbReference type="EMBL" id="UZAM01015324">
    <property type="protein sequence ID" value="VDP38342.1"/>
    <property type="molecule type" value="Genomic_DNA"/>
</dbReference>
<gene>
    <name evidence="2" type="ORF">SBAD_LOCUS11247</name>
</gene>
<proteinExistence type="predicted"/>
<keyword evidence="3" id="KW-1185">Reference proteome</keyword>
<evidence type="ECO:0000313" key="3">
    <source>
        <dbReference type="Proteomes" id="UP000270296"/>
    </source>
</evidence>
<evidence type="ECO:0000256" key="1">
    <source>
        <dbReference type="SAM" id="MobiDB-lite"/>
    </source>
</evidence>
<dbReference type="Proteomes" id="UP000270296">
    <property type="component" value="Unassembled WGS sequence"/>
</dbReference>
<dbReference type="WBParaSite" id="SBAD_0001163001-mRNA-1">
    <property type="protein sequence ID" value="SBAD_0001163001-mRNA-1"/>
    <property type="gene ID" value="SBAD_0001163001"/>
</dbReference>
<reference evidence="2 3" key="2">
    <citation type="submission" date="2018-11" db="EMBL/GenBank/DDBJ databases">
        <authorList>
            <consortium name="Pathogen Informatics"/>
        </authorList>
    </citation>
    <scope>NUCLEOTIDE SEQUENCE [LARGE SCALE GENOMIC DNA]</scope>
</reference>
<organism evidence="4">
    <name type="scientific">Soboliphyme baturini</name>
    <dbReference type="NCBI Taxonomy" id="241478"/>
    <lineage>
        <taxon>Eukaryota</taxon>
        <taxon>Metazoa</taxon>
        <taxon>Ecdysozoa</taxon>
        <taxon>Nematoda</taxon>
        <taxon>Enoplea</taxon>
        <taxon>Dorylaimia</taxon>
        <taxon>Dioctophymatida</taxon>
        <taxon>Dioctophymatoidea</taxon>
        <taxon>Soboliphymatidae</taxon>
        <taxon>Soboliphyme</taxon>
    </lineage>
</organism>
<reference evidence="4" key="1">
    <citation type="submission" date="2016-06" db="UniProtKB">
        <authorList>
            <consortium name="WormBaseParasite"/>
        </authorList>
    </citation>
    <scope>IDENTIFICATION</scope>
</reference>
<feature type="region of interest" description="Disordered" evidence="1">
    <location>
        <begin position="106"/>
        <end position="127"/>
    </location>
</feature>
<protein>
    <submittedName>
        <fullName evidence="4">CAP-Gly domain-containing protein</fullName>
    </submittedName>
</protein>
<feature type="compositionally biased region" description="Acidic residues" evidence="1">
    <location>
        <begin position="115"/>
        <end position="125"/>
    </location>
</feature>
<accession>A0A183J5U8</accession>
<evidence type="ECO:0000313" key="2">
    <source>
        <dbReference type="EMBL" id="VDP38342.1"/>
    </source>
</evidence>
<dbReference type="AlphaFoldDB" id="A0A183J5U8"/>
<name>A0A183J5U8_9BILA</name>
<evidence type="ECO:0000313" key="4">
    <source>
        <dbReference type="WBParaSite" id="SBAD_0001163001-mRNA-1"/>
    </source>
</evidence>
<sequence length="299" mass="33949">MCIELFSKSRTDPANDAIEIKCGYVIGIVRKPGDQIVPDLRADVPLVHVIGKIGVIGQCFAEWTDGERKFGRFGKADQKLIIAFASSGRVRPRAPGEGEVECTARTHDRWLNEEQQQEEEEEEDTEKLPLPDVCFVPTTRRLIDERLGQLARRPPSAPAWGQRPHPHRPDIIAFGHQPSPFRLDGPLIASAKVLFYRSFPQIKSVISDRQVCLLLDSRHQLDALTQLQHALSFRSSEVSSEDIFSSGVSRIRSFPKSRICWKVILKIISFSPWSLHSWLQVPLPHSFEYHRSQSKTRVT</sequence>